<dbReference type="InterPro" id="IPR050904">
    <property type="entry name" value="Adhesion/Biosynth-related"/>
</dbReference>
<dbReference type="PANTHER" id="PTHR10900">
    <property type="entry name" value="PERIOSTIN-RELATED"/>
    <property type="match status" value="1"/>
</dbReference>
<sequence>MRHLLSPWLPRWSAALMPPQPSASAPAPACSWLEPLLTRADLGVLLQAPAGTTLLAPTDAALQHAGVLPGSASAPVLQRWLLGHLTLGSPRDDGLLPLLDGSLLRRAEGAAAWVDAAGHAVQLQGRAWWRGTLRVQAVDRVLSPAQLSLWEQLQADPTLARWADALTRAGLEPVLRSAGPFTLFAPSAAGLDRAAARLGLPAGALWRDTDSLRALLLRHIVPGRWTSSELPWPGRLRTLAEGELTLDAVGRLRSGDLGVPLAPGSDTPCTNGVLHRVPEVLLPATG</sequence>
<protein>
    <submittedName>
        <fullName evidence="2">Fasciclin domain-containing protein</fullName>
    </submittedName>
</protein>
<evidence type="ECO:0000259" key="1">
    <source>
        <dbReference type="PROSITE" id="PS50213"/>
    </source>
</evidence>
<dbReference type="PANTHER" id="PTHR10900:SF77">
    <property type="entry name" value="FI19380P1"/>
    <property type="match status" value="1"/>
</dbReference>
<gene>
    <name evidence="2" type="ORF">ACG01O_12350</name>
</gene>
<feature type="domain" description="FAS1" evidence="1">
    <location>
        <begin position="146"/>
        <end position="281"/>
    </location>
</feature>
<dbReference type="PROSITE" id="PS50213">
    <property type="entry name" value="FAS1"/>
    <property type="match status" value="1"/>
</dbReference>
<name>A0ABW7GZP2_9BURK</name>
<dbReference type="Pfam" id="PF02469">
    <property type="entry name" value="Fasciclin"/>
    <property type="match status" value="1"/>
</dbReference>
<dbReference type="RefSeq" id="WP_394384953.1">
    <property type="nucleotide sequence ID" value="NZ_JBIGIB010000003.1"/>
</dbReference>
<evidence type="ECO:0000313" key="3">
    <source>
        <dbReference type="Proteomes" id="UP001606303"/>
    </source>
</evidence>
<reference evidence="2 3" key="1">
    <citation type="submission" date="2024-08" db="EMBL/GenBank/DDBJ databases">
        <authorList>
            <person name="Lu H."/>
        </authorList>
    </citation>
    <scope>NUCLEOTIDE SEQUENCE [LARGE SCALE GENOMIC DNA]</scope>
    <source>
        <strain evidence="2 3">BYS87W</strain>
    </source>
</reference>
<comment type="caution">
    <text evidence="2">The sequence shown here is derived from an EMBL/GenBank/DDBJ whole genome shotgun (WGS) entry which is preliminary data.</text>
</comment>
<accession>A0ABW7GZP2</accession>
<proteinExistence type="predicted"/>
<dbReference type="Proteomes" id="UP001606303">
    <property type="component" value="Unassembled WGS sequence"/>
</dbReference>
<dbReference type="InterPro" id="IPR000782">
    <property type="entry name" value="FAS1_domain"/>
</dbReference>
<dbReference type="SUPFAM" id="SSF82153">
    <property type="entry name" value="FAS1 domain"/>
    <property type="match status" value="2"/>
</dbReference>
<keyword evidence="3" id="KW-1185">Reference proteome</keyword>
<dbReference type="EMBL" id="JBIGIB010000003">
    <property type="protein sequence ID" value="MFG6467405.1"/>
    <property type="molecule type" value="Genomic_DNA"/>
</dbReference>
<dbReference type="SMART" id="SM00554">
    <property type="entry name" value="FAS1"/>
    <property type="match status" value="1"/>
</dbReference>
<dbReference type="Gene3D" id="2.30.180.10">
    <property type="entry name" value="FAS1 domain"/>
    <property type="match status" value="1"/>
</dbReference>
<organism evidence="2 3">
    <name type="scientific">Pelomonas baiyunensis</name>
    <dbReference type="NCBI Taxonomy" id="3299026"/>
    <lineage>
        <taxon>Bacteria</taxon>
        <taxon>Pseudomonadati</taxon>
        <taxon>Pseudomonadota</taxon>
        <taxon>Betaproteobacteria</taxon>
        <taxon>Burkholderiales</taxon>
        <taxon>Sphaerotilaceae</taxon>
        <taxon>Roseateles</taxon>
    </lineage>
</organism>
<dbReference type="InterPro" id="IPR036378">
    <property type="entry name" value="FAS1_dom_sf"/>
</dbReference>
<evidence type="ECO:0000313" key="2">
    <source>
        <dbReference type="EMBL" id="MFG6467405.1"/>
    </source>
</evidence>